<feature type="region of interest" description="Disordered" evidence="4">
    <location>
        <begin position="2689"/>
        <end position="2758"/>
    </location>
</feature>
<feature type="compositionally biased region" description="Low complexity" evidence="4">
    <location>
        <begin position="203"/>
        <end position="212"/>
    </location>
</feature>
<dbReference type="InterPro" id="IPR042099">
    <property type="entry name" value="ANL_N_sf"/>
</dbReference>
<dbReference type="InterPro" id="IPR000873">
    <property type="entry name" value="AMP-dep_synth/lig_dom"/>
</dbReference>
<keyword evidence="1" id="KW-0596">Phosphopantetheine</keyword>
<evidence type="ECO:0000259" key="5">
    <source>
        <dbReference type="PROSITE" id="PS50075"/>
    </source>
</evidence>
<dbReference type="SUPFAM" id="SSF56801">
    <property type="entry name" value="Acetyl-CoA synthetase-like"/>
    <property type="match status" value="1"/>
</dbReference>
<evidence type="ECO:0000313" key="6">
    <source>
        <dbReference type="EMBL" id="TWU78458.1"/>
    </source>
</evidence>
<dbReference type="Pfam" id="PF00668">
    <property type="entry name" value="Condensation"/>
    <property type="match status" value="3"/>
</dbReference>
<dbReference type="PANTHER" id="PTHR45398">
    <property type="match status" value="1"/>
</dbReference>
<dbReference type="InterPro" id="IPR036736">
    <property type="entry name" value="ACP-like_sf"/>
</dbReference>
<dbReference type="InterPro" id="IPR001242">
    <property type="entry name" value="Condensation_dom"/>
</dbReference>
<feature type="compositionally biased region" description="Basic and acidic residues" evidence="4">
    <location>
        <begin position="387"/>
        <end position="405"/>
    </location>
</feature>
<feature type="compositionally biased region" description="Low complexity" evidence="4">
    <location>
        <begin position="240"/>
        <end position="257"/>
    </location>
</feature>
<dbReference type="Gene3D" id="3.40.50.12780">
    <property type="entry name" value="N-terminal domain of ligase-like"/>
    <property type="match status" value="1"/>
</dbReference>
<dbReference type="Gene3D" id="3.30.300.30">
    <property type="match status" value="1"/>
</dbReference>
<protein>
    <submittedName>
        <fullName evidence="6">Nrps</fullName>
    </submittedName>
</protein>
<evidence type="ECO:0000256" key="1">
    <source>
        <dbReference type="ARBA" id="ARBA00022450"/>
    </source>
</evidence>
<feature type="region of interest" description="Disordered" evidence="4">
    <location>
        <begin position="380"/>
        <end position="427"/>
    </location>
</feature>
<comment type="similarity">
    <text evidence="3">Belongs to the NRP synthetase family.</text>
</comment>
<dbReference type="Gene3D" id="3.30.559.30">
    <property type="entry name" value="Nonribosomal peptide synthetase, condensation domain"/>
    <property type="match status" value="3"/>
</dbReference>
<name>A0A5C6GN28_METRR</name>
<feature type="region of interest" description="Disordered" evidence="4">
    <location>
        <begin position="439"/>
        <end position="467"/>
    </location>
</feature>
<organism evidence="6 7">
    <name type="scientific">Metarhizium rileyi (strain RCEF 4871)</name>
    <name type="common">Nomuraea rileyi</name>
    <dbReference type="NCBI Taxonomy" id="1649241"/>
    <lineage>
        <taxon>Eukaryota</taxon>
        <taxon>Fungi</taxon>
        <taxon>Dikarya</taxon>
        <taxon>Ascomycota</taxon>
        <taxon>Pezizomycotina</taxon>
        <taxon>Sordariomycetes</taxon>
        <taxon>Hypocreomycetidae</taxon>
        <taxon>Hypocreales</taxon>
        <taxon>Clavicipitaceae</taxon>
        <taxon>Metarhizium</taxon>
    </lineage>
</organism>
<dbReference type="PANTHER" id="PTHR45398:SF1">
    <property type="entry name" value="ENZYME, PUTATIVE (JCVI)-RELATED"/>
    <property type="match status" value="1"/>
</dbReference>
<comment type="caution">
    <text evidence="6">The sequence shown here is derived from an EMBL/GenBank/DDBJ whole genome shotgun (WGS) entry which is preliminary data.</text>
</comment>
<dbReference type="SUPFAM" id="SSF52777">
    <property type="entry name" value="CoA-dependent acyltransferases"/>
    <property type="match status" value="6"/>
</dbReference>
<dbReference type="EMBL" id="SBHS01000002">
    <property type="protein sequence ID" value="TWU78458.1"/>
    <property type="molecule type" value="Genomic_DNA"/>
</dbReference>
<gene>
    <name evidence="6" type="ORF">ED733_008906</name>
</gene>
<reference evidence="7" key="1">
    <citation type="submission" date="2018-12" db="EMBL/GenBank/DDBJ databases">
        <title>The complete genome of Metarhizium rileyi, a key fungal pathogen of Lepidoptera.</title>
        <authorList>
            <person name="Binneck E."/>
            <person name="Lastra C.C.L."/>
            <person name="Sosa-Gomez D.R."/>
        </authorList>
    </citation>
    <scope>NUCLEOTIDE SEQUENCE [LARGE SCALE GENOMIC DNA]</scope>
    <source>
        <strain evidence="7">Cep018-CH2</strain>
    </source>
</reference>
<dbReference type="Pfam" id="PF00501">
    <property type="entry name" value="AMP-binding"/>
    <property type="match status" value="1"/>
</dbReference>
<evidence type="ECO:0000256" key="2">
    <source>
        <dbReference type="ARBA" id="ARBA00022553"/>
    </source>
</evidence>
<feature type="compositionally biased region" description="Basic residues" evidence="4">
    <location>
        <begin position="406"/>
        <end position="422"/>
    </location>
</feature>
<accession>A0A5C6GN28</accession>
<dbReference type="InterPro" id="IPR009081">
    <property type="entry name" value="PP-bd_ACP"/>
</dbReference>
<sequence>MDNRRASPSPMDEAINCNSSIASIASSIATTDKHQVAHSHVSGLPRPPSHVSDLFEDLSTAHRELDVYLKSTSLNELLPRASLVQNKDDSGSDLDLDLDLDLNLNLNLRLQLHLDLDIDLDIDADSRYDSSSSSNSSSSASAVFVSPVSLLDSSFSVSKSSPPSQVSSYDEDLLAAIDIDAASALMETELKSTRTIPEAPNASSSSSSSSSPSPSPSPSSSPSSSPSQSAGPIAAANSDNATSPRSRPNNSNNGAARQQQQLENLLLSTSRVGKVCLVRPRAGPFEGQFVALITTTAVHAPNNELITLVPEAERERTQKQIHALKTAVAEWASDIRRPDVWILLQSMAVKDDGEPDARKLQTWVQNIGEEVEARIMALQVTKHRRSGERQRRANEHNNEPSAEPRQKRHHQRHHQRHQHQHAMRPDSCVRPQLEIACQGRGTQQQRQQQQQQQQQQPGSPTQDQQQGQEEYFPLAVMQQLFFRSSVNRSVEASVVSGPDFRFSQSILLKVKSDVALADIEAAVSVLVSRHSMLRARFRLTNQGWAQVIAPESNRAYRFEHRYISGDDDLLAVIDQAQRSLDVFNGPVFTVKHIRNTKNKQLLYLAAHHLVIDLVSWKILLHDLDELLREGTLVSEPSIPFTYWTDYQSYENSQRLIEPNLPFEIGPANLGYWGLEGQSNLYGDTTHLHFALPRVSASALRKTCNNVFRTESADVFLAALLYSFHQTFPDRAIPTVWKQEHGREVRNSDFNIAETVGWFTTLCPISVPAHAGSNLIHLTKLLKDTRKAVAGNGTPFFQSRFAADDTAATSLPVEIMFNCVETLNQLQRQNGILEPVAAPDREVRSLASDVGPAVGRIALFEVSVGVDDYGARVEFSFNVNSKHQDRITQWMHNFELSILDAISRLETMKPELTLSDVPLLETSYEGLSKLMSRQLADVGINSVDNIETICPVDPIQQEILVAQSSDPNAFHVSRTYELATVDGSEVCRDTLCTAWQTLAAAHGILRSIFLDSVSEKGLFDQVVLKKISPDMLFMDSNDPMETLSSLPPMKQSRSMPRHRLSVSRSRSTAYLRIDCSQALCDLTAVNNLVVQLRELYMGRRLTIASPLPRRPNRHISALDAPRSVEVWRCHLNGATPCTFPHLAIHAQGRLESRGISLDISRYQLSQFCAGSQLDLATVIQLAWAFVLRTYVGEDRVIFGYSHVGRDELLMPDMKRYVGSLATFVPCLVDFSPMSSILDILWQLERMVKDSRTTDVPTMAEIEHSLGIQGQSLFNTCVTCQDVDDTILSDSDSDSGVWEPVLLANTIDGNCDVSLCVTLRDDRIQADVSYCCLSPGQLHNVMNTFQRALQIIINTPGQLCSEVDLFTEHDFQQIMNPDWEHEQTDTKISACLHQLILRQCRARPNFPAIYAWDGELSYQQVSSSVTALATYLVNIGVGPGVLVPVVLEKSRWSPIIMLAVMQAGGCFVCLDAQDMLMVEAMINQLEPELVVVTEGAYKHVSQFIRACVLVNETFLSSLPPQVTVLSQDPLPQQAACAFLAPGTEKPKGCFFSHESLCSILSVQGQAMKIHNRSRVLQLSAFTVDIALVEILGTLLHGGCVCIPSALERVNDLEGTIARMDITWTYMTTVLSRKINPANVTNLQTICFRTRTLDEDTFRPWLGSRDILLAYGAPDVCPLAISVFNIAESSDTNIIAPPLLGRFLILNPEDPKKLMPLGAVGELAIDSPIVTPHRYVHGRPLMDPAAFQQVRGERKWRYLRTGHRVRYLDRGHIRFLASMRDEVQVNGSPALTADLERQIRQCLGGDVDVAVEPITTNDTINSLAAFLEFGDSEFVGPSELDKLTMAMRSKLAAVKWLAETSIAQASRLNHSASVPTLFIPIRRFPLSTSLKINRRKLQKMASPFSYTELLELANVPFSSQPHFTGIQSKPLPLTQTEESMRLIWAAVLHAMAADIKTTDSFLDAGGDKFLAMRLVLSCRQNGFDVPINKLLGGATLMEVCQSLELQEHHLLKTPKPKMSPNPSVVVRKLPEGTDHGFVKLVVAPQLDIPWNDVIDVAEASSHQLQCLEPSLYGPRSDIRCLVINFNGSVRAQRVEEACCALTHLHPSLRTAFVVHDCNLFQVAIESFQADFERRTVAVSSLDKETQQVLKRLQKGVLQLGKPATGFAFLDAGQHGGKLIIRFSYAQVSESAVPRLVQDFVKLYEHPASELCRTSFFDYTRALRGARYDDSRFYWRRRLEKAKVTQVVPRSRPLPPVSEVRSIQEQVKVSSLTEFGITFDSVLKAAWAMVMATLSGNPDVVFGEVVEGRRLKLETSVDVSSIAGPMENIVPIRVRFPIVNSSPLQVLQLIQRDSATSLPYEAMGAQKIVQECTEWPSWSRFSTVVRHRSQVPVDGSTTLNIDNTTFTYKLLQPQVRDVPDLFASSTMMSPDKVSLTIEYSPDRVPEQFAQAAMGLLVASVETLACYDTISQPILQPSTDYESLQPRVLLEKPEPGPALPSYTNWLPAEQRGTLQQFLTCSWNELLHPHLATQGISESDLLQARFYDISGSLLPAYLFAQRLNQDLRKVEIEGIHTVRITAVEVITTPTIGGQVDLVTRKMHAAGVLSKPGRKKPVVSFHAGFTPTKTISSNWMLLGKGRGPLRRFRHGGSHGSMKDFSAKAGDWVKSRVNLSKERSPIIAADVIREPHNWEAMSHDAGPRDAAGMQSVPEEAVEIGSSSVMDPRPPPASDVSPLSGESPRASWKEDLGNASGSISPRSWMGR</sequence>
<evidence type="ECO:0000256" key="3">
    <source>
        <dbReference type="ARBA" id="ARBA00029454"/>
    </source>
</evidence>
<dbReference type="Gene3D" id="1.10.1200.10">
    <property type="entry name" value="ACP-like"/>
    <property type="match status" value="1"/>
</dbReference>
<evidence type="ECO:0000256" key="4">
    <source>
        <dbReference type="SAM" id="MobiDB-lite"/>
    </source>
</evidence>
<dbReference type="GO" id="GO:0003824">
    <property type="term" value="F:catalytic activity"/>
    <property type="evidence" value="ECO:0007669"/>
    <property type="project" value="InterPro"/>
</dbReference>
<evidence type="ECO:0000313" key="7">
    <source>
        <dbReference type="Proteomes" id="UP000317257"/>
    </source>
</evidence>
<dbReference type="Proteomes" id="UP000317257">
    <property type="component" value="Unassembled WGS sequence"/>
</dbReference>
<dbReference type="PROSITE" id="PS50075">
    <property type="entry name" value="CARRIER"/>
    <property type="match status" value="1"/>
</dbReference>
<dbReference type="InterPro" id="IPR045851">
    <property type="entry name" value="AMP-bd_C_sf"/>
</dbReference>
<dbReference type="FunFam" id="3.30.559.30:FF:000002">
    <property type="entry name" value="Nonribosomal peptide synthase Pes1"/>
    <property type="match status" value="1"/>
</dbReference>
<dbReference type="Pfam" id="PF00550">
    <property type="entry name" value="PP-binding"/>
    <property type="match status" value="1"/>
</dbReference>
<dbReference type="InterPro" id="IPR023213">
    <property type="entry name" value="CAT-like_dom_sf"/>
</dbReference>
<dbReference type="SUPFAM" id="SSF47336">
    <property type="entry name" value="ACP-like"/>
    <property type="match status" value="1"/>
</dbReference>
<feature type="region of interest" description="Disordered" evidence="4">
    <location>
        <begin position="193"/>
        <end position="258"/>
    </location>
</feature>
<feature type="domain" description="Carrier" evidence="5">
    <location>
        <begin position="1928"/>
        <end position="2004"/>
    </location>
</feature>
<proteinExistence type="inferred from homology"/>
<dbReference type="Gene3D" id="3.30.559.10">
    <property type="entry name" value="Chloramphenicol acetyltransferase-like domain"/>
    <property type="match status" value="3"/>
</dbReference>
<keyword evidence="2" id="KW-0597">Phosphoprotein</keyword>